<gene>
    <name evidence="13" type="ORF">ODALV1_LOCUS21558</name>
</gene>
<keyword evidence="8" id="KW-0031">Aminopeptidase</keyword>
<dbReference type="SUPFAM" id="SSF55486">
    <property type="entry name" value="Metalloproteases ('zincins'), catalytic domain"/>
    <property type="match status" value="1"/>
</dbReference>
<evidence type="ECO:0000256" key="8">
    <source>
        <dbReference type="RuleBase" id="RU364040"/>
    </source>
</evidence>
<feature type="domain" description="Peptidase M1 membrane alanine aminopeptidase" evidence="10">
    <location>
        <begin position="317"/>
        <end position="534"/>
    </location>
</feature>
<evidence type="ECO:0000313" key="13">
    <source>
        <dbReference type="EMBL" id="CAL8126800.1"/>
    </source>
</evidence>
<dbReference type="Gene3D" id="1.10.390.10">
    <property type="entry name" value="Neutral Protease Domain 2"/>
    <property type="match status" value="1"/>
</dbReference>
<dbReference type="InterPro" id="IPR024571">
    <property type="entry name" value="ERAP1-like_C_dom"/>
</dbReference>
<dbReference type="CDD" id="cd09601">
    <property type="entry name" value="M1_APN-Q_like"/>
    <property type="match status" value="1"/>
</dbReference>
<dbReference type="PANTHER" id="PTHR11533">
    <property type="entry name" value="PROTEASE M1 ZINC METALLOPROTEASE"/>
    <property type="match status" value="1"/>
</dbReference>
<keyword evidence="5 8" id="KW-0378">Hydrolase</keyword>
<evidence type="ECO:0000313" key="14">
    <source>
        <dbReference type="Proteomes" id="UP001642540"/>
    </source>
</evidence>
<comment type="subcellular location">
    <subcellularLocation>
        <location evidence="1">Cell membrane</location>
        <topology evidence="1">Lipid-anchor</topology>
        <topology evidence="1">GPI-anchor</topology>
    </subcellularLocation>
</comment>
<keyword evidence="4 8" id="KW-0479">Metal-binding</keyword>
<comment type="similarity">
    <text evidence="2 8">Belongs to the peptidase M1 family.</text>
</comment>
<dbReference type="Gene3D" id="2.60.40.1730">
    <property type="entry name" value="tricorn interacting facor f3 domain"/>
    <property type="match status" value="1"/>
</dbReference>
<organism evidence="13 14">
    <name type="scientific">Orchesella dallaii</name>
    <dbReference type="NCBI Taxonomy" id="48710"/>
    <lineage>
        <taxon>Eukaryota</taxon>
        <taxon>Metazoa</taxon>
        <taxon>Ecdysozoa</taxon>
        <taxon>Arthropoda</taxon>
        <taxon>Hexapoda</taxon>
        <taxon>Collembola</taxon>
        <taxon>Entomobryomorpha</taxon>
        <taxon>Entomobryoidea</taxon>
        <taxon>Orchesellidae</taxon>
        <taxon>Orchesellinae</taxon>
        <taxon>Orchesella</taxon>
    </lineage>
</organism>
<feature type="signal peptide" evidence="9">
    <location>
        <begin position="1"/>
        <end position="21"/>
    </location>
</feature>
<dbReference type="EMBL" id="CAXLJM020000072">
    <property type="protein sequence ID" value="CAL8126800.1"/>
    <property type="molecule type" value="Genomic_DNA"/>
</dbReference>
<dbReference type="Pfam" id="PF17900">
    <property type="entry name" value="Peptidase_M1_N"/>
    <property type="match status" value="1"/>
</dbReference>
<evidence type="ECO:0000256" key="7">
    <source>
        <dbReference type="ARBA" id="ARBA00023049"/>
    </source>
</evidence>
<dbReference type="InterPro" id="IPR001930">
    <property type="entry name" value="Peptidase_M1"/>
</dbReference>
<dbReference type="EC" id="3.4.11.-" evidence="8"/>
<comment type="caution">
    <text evidence="13">The sequence shown here is derived from an EMBL/GenBank/DDBJ whole genome shotgun (WGS) entry which is preliminary data.</text>
</comment>
<dbReference type="InterPro" id="IPR027268">
    <property type="entry name" value="Peptidase_M4/M1_CTD_sf"/>
</dbReference>
<keyword evidence="9" id="KW-0732">Signal</keyword>
<name>A0ABP1RFT2_9HEXA</name>
<feature type="domain" description="ERAP1-like C-terminal" evidence="11">
    <location>
        <begin position="616"/>
        <end position="938"/>
    </location>
</feature>
<evidence type="ECO:0000256" key="9">
    <source>
        <dbReference type="SAM" id="SignalP"/>
    </source>
</evidence>
<evidence type="ECO:0000256" key="2">
    <source>
        <dbReference type="ARBA" id="ARBA00010136"/>
    </source>
</evidence>
<keyword evidence="7 8" id="KW-0482">Metalloprotease</keyword>
<keyword evidence="6 8" id="KW-0862">Zinc</keyword>
<evidence type="ECO:0000259" key="11">
    <source>
        <dbReference type="Pfam" id="PF11838"/>
    </source>
</evidence>
<dbReference type="InterPro" id="IPR034016">
    <property type="entry name" value="M1_APN-typ"/>
</dbReference>
<reference evidence="13 14" key="1">
    <citation type="submission" date="2024-08" db="EMBL/GenBank/DDBJ databases">
        <authorList>
            <person name="Cucini C."/>
            <person name="Frati F."/>
        </authorList>
    </citation>
    <scope>NUCLEOTIDE SEQUENCE [LARGE SCALE GENOMIC DNA]</scope>
</reference>
<dbReference type="Proteomes" id="UP001642540">
    <property type="component" value="Unassembled WGS sequence"/>
</dbReference>
<dbReference type="Pfam" id="PF11838">
    <property type="entry name" value="ERAP1_C"/>
    <property type="match status" value="1"/>
</dbReference>
<dbReference type="InterPro" id="IPR042097">
    <property type="entry name" value="Aminopeptidase_N-like_N_sf"/>
</dbReference>
<dbReference type="Pfam" id="PF01433">
    <property type="entry name" value="Peptidase_M1"/>
    <property type="match status" value="1"/>
</dbReference>
<comment type="cofactor">
    <cofactor evidence="8">
        <name>Zn(2+)</name>
        <dbReference type="ChEBI" id="CHEBI:29105"/>
    </cofactor>
    <text evidence="8">Binds 1 zinc ion per subunit.</text>
</comment>
<proteinExistence type="inferred from homology"/>
<evidence type="ECO:0000256" key="4">
    <source>
        <dbReference type="ARBA" id="ARBA00022723"/>
    </source>
</evidence>
<dbReference type="InterPro" id="IPR014782">
    <property type="entry name" value="Peptidase_M1_dom"/>
</dbReference>
<feature type="domain" description="Aminopeptidase N-like N-terminal" evidence="12">
    <location>
        <begin position="71"/>
        <end position="275"/>
    </location>
</feature>
<evidence type="ECO:0000256" key="6">
    <source>
        <dbReference type="ARBA" id="ARBA00022833"/>
    </source>
</evidence>
<dbReference type="SUPFAM" id="SSF63737">
    <property type="entry name" value="Leukotriene A4 hydrolase N-terminal domain"/>
    <property type="match status" value="1"/>
</dbReference>
<sequence>MSQIFIISSIILCSISWLCLAEFIPPLEKEWDTQLYPDIFSDFPKRILDETKYSVKSRPDPIHKYLPSTTKPISYDLRLRIILESDLDEEELTAPGSVRIRIKCMQATDQIVMHADVDFVTIIPDTVKIDEVIFGKPTNRSIPVKNQTFEIDNDFYIIHLATPCKVNWEYFVNIGFVAQIATEELTGLYLSKYTDPATNITRRLATTQFEDEHSRKMFPNYDDPDRKATFKLTIGRLENLNSLSNMNLIKTEPINNLPGWYWDHYAPTPPMSSYLVALVVSDFTCESNHSIDYEKYVEVCGPPHMIEEGGGLHSTAVVATVLKFYDDFMKQIYPLPKMTSVAIPDFEAGAMENWGLNTYRIRGLIYWPDRTSESDRLRIDLTIAHELAHQNFGNLVTHKFWNQIYLNEGFATYISYFGLKSVSPEYEPEKQWMASYRRRALFTDGKIDTHPIVNVSNPASYFDGVSYSKGASLIKMMENFLTQNVFHEALQYYLAAHAYNTATQWNLFEVIERHAFTHGVYPTVASITEIMESWTLQPGYPVIRVDFISNQMIALSQERFFDQPPEAKIIPQYWYIPITTLTDKTKVSFLEKRPPTTWLSKMEPTTVMFIEEEFDWIIINSDASVFARVLYDDALIKRIQKYLNVSPKIFSALSRAQIIEDSFELAWAGYSRIETALDFTKYLGNEHEPIVWSAALNGLGKIYGMLVDDEAAFETFKEYVLKKISASLSITGVEQLIDERGVSVLHRASMLSWAGILNLPEAINYASKLIQPVNNSVPTNGVPPDLHSQTYCNAIIGGDKEVYHSLLTAFRYESDNDIKDVLARSLGCSTDIEILEELQKNVTDSSAGLPTYHSSQILLKLARNPLTRKTILRYLDENFDDIRDFFDGPTIIARTLEHAAQYWNTEYQLQELKAFLVKYNDEFPKLEKQLKRIINQVEKNIVWMQKFSDPIKSWFTENK</sequence>
<dbReference type="InterPro" id="IPR050344">
    <property type="entry name" value="Peptidase_M1_aminopeptidases"/>
</dbReference>
<protein>
    <recommendedName>
        <fullName evidence="8">Aminopeptidase</fullName>
        <ecNumber evidence="8">3.4.11.-</ecNumber>
    </recommendedName>
</protein>
<dbReference type="Gene3D" id="2.60.40.1910">
    <property type="match status" value="1"/>
</dbReference>
<dbReference type="InterPro" id="IPR045357">
    <property type="entry name" value="Aminopeptidase_N-like_N"/>
</dbReference>
<evidence type="ECO:0000256" key="5">
    <source>
        <dbReference type="ARBA" id="ARBA00022801"/>
    </source>
</evidence>
<dbReference type="PANTHER" id="PTHR11533:SF294">
    <property type="entry name" value="THYROTROPIN-RELEASING HORMONE-DEGRADING ECTOENZYME"/>
    <property type="match status" value="1"/>
</dbReference>
<feature type="chain" id="PRO_5047475745" description="Aminopeptidase" evidence="9">
    <location>
        <begin position="22"/>
        <end position="959"/>
    </location>
</feature>
<evidence type="ECO:0000259" key="10">
    <source>
        <dbReference type="Pfam" id="PF01433"/>
    </source>
</evidence>
<accession>A0ABP1RFT2</accession>
<evidence type="ECO:0000256" key="1">
    <source>
        <dbReference type="ARBA" id="ARBA00004609"/>
    </source>
</evidence>
<keyword evidence="14" id="KW-1185">Reference proteome</keyword>
<dbReference type="PRINTS" id="PR00756">
    <property type="entry name" value="ALADIPTASE"/>
</dbReference>
<evidence type="ECO:0000259" key="12">
    <source>
        <dbReference type="Pfam" id="PF17900"/>
    </source>
</evidence>
<keyword evidence="3 8" id="KW-0645">Protease</keyword>
<dbReference type="Gene3D" id="1.25.50.20">
    <property type="match status" value="1"/>
</dbReference>
<evidence type="ECO:0000256" key="3">
    <source>
        <dbReference type="ARBA" id="ARBA00022670"/>
    </source>
</evidence>